<dbReference type="Proteomes" id="UP000680132">
    <property type="component" value="Unassembled WGS sequence"/>
</dbReference>
<comment type="caution">
    <text evidence="2">The sequence shown here is derived from an EMBL/GenBank/DDBJ whole genome shotgun (WGS) entry which is preliminary data.</text>
</comment>
<evidence type="ECO:0008006" key="4">
    <source>
        <dbReference type="Google" id="ProtNLM"/>
    </source>
</evidence>
<dbReference type="AlphaFoldDB" id="A0A939TWF4"/>
<gene>
    <name evidence="2" type="ORF">J5V96_03625</name>
</gene>
<keyword evidence="1" id="KW-0175">Coiled coil</keyword>
<proteinExistence type="predicted"/>
<accession>A0A939TWF4</accession>
<name>A0A939TWF4_9MICO</name>
<organism evidence="2 3">
    <name type="scientific">Microbacterium stercoris</name>
    <dbReference type="NCBI Taxonomy" id="2820289"/>
    <lineage>
        <taxon>Bacteria</taxon>
        <taxon>Bacillati</taxon>
        <taxon>Actinomycetota</taxon>
        <taxon>Actinomycetes</taxon>
        <taxon>Micrococcales</taxon>
        <taxon>Microbacteriaceae</taxon>
        <taxon>Microbacterium</taxon>
    </lineage>
</organism>
<evidence type="ECO:0000256" key="1">
    <source>
        <dbReference type="SAM" id="Coils"/>
    </source>
</evidence>
<reference evidence="2" key="1">
    <citation type="submission" date="2021-03" db="EMBL/GenBank/DDBJ databases">
        <title>Microbacterium sp. nov., a novel actinobacterium isolated from cow dung.</title>
        <authorList>
            <person name="Zhang L."/>
        </authorList>
    </citation>
    <scope>NUCLEOTIDE SEQUENCE</scope>
    <source>
        <strain evidence="2">NEAU-LLB</strain>
    </source>
</reference>
<keyword evidence="3" id="KW-1185">Reference proteome</keyword>
<sequence>MALLAVGAIALAVGLVLLLLQLQTMQERLDEQDQRIQEQQDRIEEQDELIEQKETFGAAMQELLNTAARFETVDVGGLVPQGHLTYLAANAWRHRHDAAGLDRDIADVATATADLAKQLSDAQAAASANASGSAYETVLDELGSGFVTTSIDDADTLCGEDVAGCVVSADPRVVHIDAADDAMPYMSDWLRTGVAYHEFAHVLQVTNPEPTEVALSAFGGDLETMADCFALTYLDGWSLDHRVWVSANQYWDVTLGYGHVCDEPQRQAVRDWHAQLGYVSQPVSQ</sequence>
<evidence type="ECO:0000313" key="2">
    <source>
        <dbReference type="EMBL" id="MBO3662597.1"/>
    </source>
</evidence>
<feature type="coiled-coil region" evidence="1">
    <location>
        <begin position="15"/>
        <end position="56"/>
    </location>
</feature>
<evidence type="ECO:0000313" key="3">
    <source>
        <dbReference type="Proteomes" id="UP000680132"/>
    </source>
</evidence>
<dbReference type="RefSeq" id="WP_208500255.1">
    <property type="nucleotide sequence ID" value="NZ_JAGFOA010000001.1"/>
</dbReference>
<protein>
    <recommendedName>
        <fullName evidence="4">Neutral zinc metallopeptidase</fullName>
    </recommendedName>
</protein>
<dbReference type="EMBL" id="JAGFOA010000001">
    <property type="protein sequence ID" value="MBO3662597.1"/>
    <property type="molecule type" value="Genomic_DNA"/>
</dbReference>